<dbReference type="Gramene" id="OB12G18640.1">
    <property type="protein sequence ID" value="OB12G18640.1"/>
    <property type="gene ID" value="OB12G18640"/>
</dbReference>
<reference evidence="1" key="2">
    <citation type="submission" date="2013-04" db="UniProtKB">
        <authorList>
            <consortium name="EnsemblPlants"/>
        </authorList>
    </citation>
    <scope>IDENTIFICATION</scope>
</reference>
<dbReference type="STRING" id="4533.J3ND06"/>
<protein>
    <submittedName>
        <fullName evidence="1">Uncharacterized protein</fullName>
    </submittedName>
</protein>
<dbReference type="Proteomes" id="UP000006038">
    <property type="component" value="Chromosome 12"/>
</dbReference>
<name>J3ND06_ORYBR</name>
<evidence type="ECO:0000313" key="1">
    <source>
        <dbReference type="EnsemblPlants" id="OB12G18640.1"/>
    </source>
</evidence>
<evidence type="ECO:0000313" key="2">
    <source>
        <dbReference type="Proteomes" id="UP000006038"/>
    </source>
</evidence>
<sequence>MVIATEPSLAADTPGDDAAATAAIRFAGFRTKRAKAGCATRVAERNKRRALHQVPMAPAPTPAAASSPAVLPTLNILGATPNPAASSSSSISAATMAAAAITPSPISTPLFALAAASSPMTGQISSTTSSTLLTAIVLNPVSTPSCQVTSPCVGSVPVTTVCATVLKKERSRAAAATRIAECKKRRVMKQTSVGRNQAATSALSFVDATFSCADVMSPRNAASLHVGPTLVDMDQPSTADVPTEGVNLELSLSILG</sequence>
<reference evidence="1" key="1">
    <citation type="journal article" date="2013" name="Nat. Commun.">
        <title>Whole-genome sequencing of Oryza brachyantha reveals mechanisms underlying Oryza genome evolution.</title>
        <authorList>
            <person name="Chen J."/>
            <person name="Huang Q."/>
            <person name="Gao D."/>
            <person name="Wang J."/>
            <person name="Lang Y."/>
            <person name="Liu T."/>
            <person name="Li B."/>
            <person name="Bai Z."/>
            <person name="Luis Goicoechea J."/>
            <person name="Liang C."/>
            <person name="Chen C."/>
            <person name="Zhang W."/>
            <person name="Sun S."/>
            <person name="Liao Y."/>
            <person name="Zhang X."/>
            <person name="Yang L."/>
            <person name="Song C."/>
            <person name="Wang M."/>
            <person name="Shi J."/>
            <person name="Liu G."/>
            <person name="Liu J."/>
            <person name="Zhou H."/>
            <person name="Zhou W."/>
            <person name="Yu Q."/>
            <person name="An N."/>
            <person name="Chen Y."/>
            <person name="Cai Q."/>
            <person name="Wang B."/>
            <person name="Liu B."/>
            <person name="Min J."/>
            <person name="Huang Y."/>
            <person name="Wu H."/>
            <person name="Li Z."/>
            <person name="Zhang Y."/>
            <person name="Yin Y."/>
            <person name="Song W."/>
            <person name="Jiang J."/>
            <person name="Jackson S.A."/>
            <person name="Wing R.A."/>
            <person name="Wang J."/>
            <person name="Chen M."/>
        </authorList>
    </citation>
    <scope>NUCLEOTIDE SEQUENCE [LARGE SCALE GENOMIC DNA]</scope>
    <source>
        <strain evidence="1">cv. IRGC 101232</strain>
    </source>
</reference>
<keyword evidence="2" id="KW-1185">Reference proteome</keyword>
<organism evidence="1">
    <name type="scientific">Oryza brachyantha</name>
    <name type="common">malo sina</name>
    <dbReference type="NCBI Taxonomy" id="4533"/>
    <lineage>
        <taxon>Eukaryota</taxon>
        <taxon>Viridiplantae</taxon>
        <taxon>Streptophyta</taxon>
        <taxon>Embryophyta</taxon>
        <taxon>Tracheophyta</taxon>
        <taxon>Spermatophyta</taxon>
        <taxon>Magnoliopsida</taxon>
        <taxon>Liliopsida</taxon>
        <taxon>Poales</taxon>
        <taxon>Poaceae</taxon>
        <taxon>BOP clade</taxon>
        <taxon>Oryzoideae</taxon>
        <taxon>Oryzeae</taxon>
        <taxon>Oryzinae</taxon>
        <taxon>Oryza</taxon>
    </lineage>
</organism>
<dbReference type="EnsemblPlants" id="OB12G18640.1">
    <property type="protein sequence ID" value="OB12G18640.1"/>
    <property type="gene ID" value="OB12G18640"/>
</dbReference>
<dbReference type="AlphaFoldDB" id="J3ND06"/>
<accession>J3ND06</accession>
<dbReference type="HOGENOM" id="CLU_964343_0_0_1"/>
<proteinExistence type="predicted"/>